<feature type="domain" description="PLD phosphodiesterase" evidence="7">
    <location>
        <begin position="28"/>
        <end position="55"/>
    </location>
</feature>
<proteinExistence type="inferred from homology"/>
<dbReference type="GO" id="GO:0016891">
    <property type="term" value="F:RNA endonuclease activity producing 5'-phosphomonoesters, hydrolytic mechanism"/>
    <property type="evidence" value="ECO:0007669"/>
    <property type="project" value="TreeGrafter"/>
</dbReference>
<dbReference type="GO" id="GO:0016042">
    <property type="term" value="P:lipid catabolic process"/>
    <property type="evidence" value="ECO:0007669"/>
    <property type="project" value="UniProtKB-KW"/>
</dbReference>
<dbReference type="InterPro" id="IPR051406">
    <property type="entry name" value="PLD_domain"/>
</dbReference>
<protein>
    <recommendedName>
        <fullName evidence="5">Mitochondrial cardiolipin hydrolase</fullName>
    </recommendedName>
    <alternativeName>
        <fullName evidence="6">Mitochondrial phospholipase</fullName>
    </alternativeName>
</protein>
<keyword evidence="9" id="KW-1185">Reference proteome</keyword>
<dbReference type="Proteomes" id="UP000242457">
    <property type="component" value="Unassembled WGS sequence"/>
</dbReference>
<dbReference type="AlphaFoldDB" id="A0A2A3EMY8"/>
<name>A0A2A3EMY8_APICC</name>
<dbReference type="PANTHER" id="PTHR43856">
    <property type="entry name" value="CARDIOLIPIN HYDROLASE"/>
    <property type="match status" value="1"/>
</dbReference>
<evidence type="ECO:0000256" key="1">
    <source>
        <dbReference type="ARBA" id="ARBA00022801"/>
    </source>
</evidence>
<comment type="similarity">
    <text evidence="4">Belongs to the phospholipase D family. MitoPLD/Zucchini subfamily.</text>
</comment>
<evidence type="ECO:0000256" key="5">
    <source>
        <dbReference type="ARBA" id="ARBA00040549"/>
    </source>
</evidence>
<dbReference type="SMART" id="SM00155">
    <property type="entry name" value="PLDc"/>
    <property type="match status" value="1"/>
</dbReference>
<evidence type="ECO:0000313" key="9">
    <source>
        <dbReference type="Proteomes" id="UP000242457"/>
    </source>
</evidence>
<accession>A0A2A3EMY8</accession>
<keyword evidence="1" id="KW-0378">Hydrolase</keyword>
<dbReference type="GO" id="GO:0034587">
    <property type="term" value="P:piRNA processing"/>
    <property type="evidence" value="ECO:0007669"/>
    <property type="project" value="TreeGrafter"/>
</dbReference>
<dbReference type="Pfam" id="PF13091">
    <property type="entry name" value="PLDc_2"/>
    <property type="match status" value="1"/>
</dbReference>
<evidence type="ECO:0000256" key="4">
    <source>
        <dbReference type="ARBA" id="ARBA00038012"/>
    </source>
</evidence>
<evidence type="ECO:0000256" key="2">
    <source>
        <dbReference type="ARBA" id="ARBA00022963"/>
    </source>
</evidence>
<evidence type="ECO:0000259" key="7">
    <source>
        <dbReference type="PROSITE" id="PS50035"/>
    </source>
</evidence>
<dbReference type="InterPro" id="IPR025202">
    <property type="entry name" value="PLD-like_dom"/>
</dbReference>
<gene>
    <name evidence="8" type="ORF">APICC_08638</name>
</gene>
<sequence>MDRSMACNEAAQTALFYKNGVTIRLEYYVGLMHHKFAIVDNDILITGSTNWTMSAFFGNFDHIIVTNQHLLVKPFIDEFDRLWKTFPNSQENIECSAEFSIRNWTIRYIENKSTTVDNSRKIGVSQVKGVSNRTSSTFVMAAKLADSGKGKEKRSKAILVSRVFHAGGSVRKMFVRDNKYTHIHLSIIGPLVEKIDAALREMTWIRERWIGVGESVSCGR</sequence>
<dbReference type="InterPro" id="IPR001736">
    <property type="entry name" value="PLipase_D/transphosphatidylase"/>
</dbReference>
<dbReference type="OrthoDB" id="5205528at2759"/>
<dbReference type="STRING" id="94128.A0A2A3EMY8"/>
<reference evidence="8 9" key="1">
    <citation type="submission" date="2014-07" db="EMBL/GenBank/DDBJ databases">
        <title>Genomic and transcriptomic analysis on Apis cerana provide comprehensive insights into honey bee biology.</title>
        <authorList>
            <person name="Diao Q."/>
            <person name="Sun L."/>
            <person name="Zheng H."/>
            <person name="Zheng H."/>
            <person name="Xu S."/>
            <person name="Wang S."/>
            <person name="Zeng Z."/>
            <person name="Hu F."/>
            <person name="Su S."/>
            <person name="Wu J."/>
        </authorList>
    </citation>
    <scope>NUCLEOTIDE SEQUENCE [LARGE SCALE GENOMIC DNA]</scope>
    <source>
        <tissue evidence="8">Pupae without intestine</tissue>
    </source>
</reference>
<dbReference type="PROSITE" id="PS50035">
    <property type="entry name" value="PLD"/>
    <property type="match status" value="1"/>
</dbReference>
<keyword evidence="3" id="KW-0443">Lipid metabolism</keyword>
<dbReference type="GO" id="GO:0005739">
    <property type="term" value="C:mitochondrion"/>
    <property type="evidence" value="ECO:0007669"/>
    <property type="project" value="TreeGrafter"/>
</dbReference>
<dbReference type="PANTHER" id="PTHR43856:SF1">
    <property type="entry name" value="MITOCHONDRIAL CARDIOLIPIN HYDROLASE"/>
    <property type="match status" value="1"/>
</dbReference>
<dbReference type="EMBL" id="KZ288204">
    <property type="protein sequence ID" value="PBC33173.1"/>
    <property type="molecule type" value="Genomic_DNA"/>
</dbReference>
<organism evidence="8 9">
    <name type="scientific">Apis cerana cerana</name>
    <name type="common">Oriental honeybee</name>
    <dbReference type="NCBI Taxonomy" id="94128"/>
    <lineage>
        <taxon>Eukaryota</taxon>
        <taxon>Metazoa</taxon>
        <taxon>Ecdysozoa</taxon>
        <taxon>Arthropoda</taxon>
        <taxon>Hexapoda</taxon>
        <taxon>Insecta</taxon>
        <taxon>Pterygota</taxon>
        <taxon>Neoptera</taxon>
        <taxon>Endopterygota</taxon>
        <taxon>Hymenoptera</taxon>
        <taxon>Apocrita</taxon>
        <taxon>Aculeata</taxon>
        <taxon>Apoidea</taxon>
        <taxon>Anthophila</taxon>
        <taxon>Apidae</taxon>
        <taxon>Apis</taxon>
    </lineage>
</organism>
<evidence type="ECO:0000256" key="6">
    <source>
        <dbReference type="ARBA" id="ARBA00043167"/>
    </source>
</evidence>
<evidence type="ECO:0000256" key="3">
    <source>
        <dbReference type="ARBA" id="ARBA00023098"/>
    </source>
</evidence>
<keyword evidence="2" id="KW-0442">Lipid degradation</keyword>
<dbReference type="Gene3D" id="3.30.870.10">
    <property type="entry name" value="Endonuclease Chain A"/>
    <property type="match status" value="1"/>
</dbReference>
<evidence type="ECO:0000313" key="8">
    <source>
        <dbReference type="EMBL" id="PBC33173.1"/>
    </source>
</evidence>
<dbReference type="SUPFAM" id="SSF56024">
    <property type="entry name" value="Phospholipase D/nuclease"/>
    <property type="match status" value="1"/>
</dbReference>